<protein>
    <submittedName>
        <fullName evidence="8">Sigma-70 family RNA polymerase sigma factor</fullName>
    </submittedName>
</protein>
<evidence type="ECO:0000256" key="2">
    <source>
        <dbReference type="ARBA" id="ARBA00023015"/>
    </source>
</evidence>
<name>A0A7C9PMH3_9MICO</name>
<dbReference type="Pfam" id="PF04542">
    <property type="entry name" value="Sigma70_r2"/>
    <property type="match status" value="1"/>
</dbReference>
<evidence type="ECO:0000256" key="3">
    <source>
        <dbReference type="ARBA" id="ARBA00023082"/>
    </source>
</evidence>
<evidence type="ECO:0000256" key="5">
    <source>
        <dbReference type="ARBA" id="ARBA00023163"/>
    </source>
</evidence>
<sequence length="189" mass="20785">MTEESRRVDELVARVAAGDHAAFEALYETVATRVLATVRRQLVDLSQSEEVAQEVFLEIWQSAARFQPARGAALSWILTMAARRAIDRIRASQASRDRDRVTGLREQSPPHDEVWEHVAARADRDTLTTALALISPLQREALTITYLDGRTAAEAAALVGASTSAVKTRQRDGLLRLRQLLGADQALSA</sequence>
<dbReference type="EMBL" id="JAAGWZ010000002">
    <property type="protein sequence ID" value="NEM90973.1"/>
    <property type="molecule type" value="Genomic_DNA"/>
</dbReference>
<dbReference type="InterPro" id="IPR036388">
    <property type="entry name" value="WH-like_DNA-bd_sf"/>
</dbReference>
<dbReference type="InterPro" id="IPR013324">
    <property type="entry name" value="RNA_pol_sigma_r3/r4-like"/>
</dbReference>
<comment type="caution">
    <text evidence="8">The sequence shown here is derived from an EMBL/GenBank/DDBJ whole genome shotgun (WGS) entry which is preliminary data.</text>
</comment>
<dbReference type="GO" id="GO:0016987">
    <property type="term" value="F:sigma factor activity"/>
    <property type="evidence" value="ECO:0007669"/>
    <property type="project" value="UniProtKB-KW"/>
</dbReference>
<evidence type="ECO:0000256" key="4">
    <source>
        <dbReference type="ARBA" id="ARBA00023125"/>
    </source>
</evidence>
<keyword evidence="3" id="KW-0731">Sigma factor</keyword>
<dbReference type="InterPro" id="IPR007630">
    <property type="entry name" value="RNA_pol_sigma70_r4"/>
</dbReference>
<accession>A0A7C9PMH3</accession>
<dbReference type="AlphaFoldDB" id="A0A7C9PMH3"/>
<keyword evidence="9" id="KW-1185">Reference proteome</keyword>
<dbReference type="InterPro" id="IPR013325">
    <property type="entry name" value="RNA_pol_sigma_r2"/>
</dbReference>
<keyword evidence="2" id="KW-0805">Transcription regulation</keyword>
<comment type="similarity">
    <text evidence="1">Belongs to the sigma-70 factor family. ECF subfamily.</text>
</comment>
<dbReference type="NCBIfam" id="TIGR02937">
    <property type="entry name" value="sigma70-ECF"/>
    <property type="match status" value="1"/>
</dbReference>
<dbReference type="PANTHER" id="PTHR43133:SF66">
    <property type="entry name" value="ECF RNA POLYMERASE SIGMA FACTOR SIGK"/>
    <property type="match status" value="1"/>
</dbReference>
<feature type="domain" description="RNA polymerase sigma-70 region 2" evidence="6">
    <location>
        <begin position="26"/>
        <end position="93"/>
    </location>
</feature>
<dbReference type="SUPFAM" id="SSF88946">
    <property type="entry name" value="Sigma2 domain of RNA polymerase sigma factors"/>
    <property type="match status" value="1"/>
</dbReference>
<evidence type="ECO:0000256" key="1">
    <source>
        <dbReference type="ARBA" id="ARBA00010641"/>
    </source>
</evidence>
<keyword evidence="5" id="KW-0804">Transcription</keyword>
<evidence type="ECO:0000313" key="8">
    <source>
        <dbReference type="EMBL" id="NEM90973.1"/>
    </source>
</evidence>
<dbReference type="SUPFAM" id="SSF88659">
    <property type="entry name" value="Sigma3 and sigma4 domains of RNA polymerase sigma factors"/>
    <property type="match status" value="1"/>
</dbReference>
<evidence type="ECO:0000313" key="9">
    <source>
        <dbReference type="Proteomes" id="UP000479756"/>
    </source>
</evidence>
<dbReference type="GO" id="GO:0003677">
    <property type="term" value="F:DNA binding"/>
    <property type="evidence" value="ECO:0007669"/>
    <property type="project" value="UniProtKB-KW"/>
</dbReference>
<dbReference type="RefSeq" id="WP_163472670.1">
    <property type="nucleotide sequence ID" value="NZ_JAAGWZ010000002.1"/>
</dbReference>
<dbReference type="Gene3D" id="1.10.10.10">
    <property type="entry name" value="Winged helix-like DNA-binding domain superfamily/Winged helix DNA-binding domain"/>
    <property type="match status" value="1"/>
</dbReference>
<evidence type="ECO:0000259" key="6">
    <source>
        <dbReference type="Pfam" id="PF04542"/>
    </source>
</evidence>
<keyword evidence="4" id="KW-0238">DNA-binding</keyword>
<dbReference type="InterPro" id="IPR007627">
    <property type="entry name" value="RNA_pol_sigma70_r2"/>
</dbReference>
<dbReference type="InterPro" id="IPR014284">
    <property type="entry name" value="RNA_pol_sigma-70_dom"/>
</dbReference>
<gene>
    <name evidence="8" type="ORF">G3T37_06345</name>
</gene>
<reference evidence="8 9" key="1">
    <citation type="journal article" date="2014" name="Int. J. Syst. Evol. Microbiol.">
        <title>Description of Galbitalea soli gen. nov., sp. nov., and Frondihabitans sucicola sp. nov.</title>
        <authorList>
            <person name="Kim S.J."/>
            <person name="Lim J.M."/>
            <person name="Ahn J.H."/>
            <person name="Weon H.Y."/>
            <person name="Hamada M."/>
            <person name="Suzuki K."/>
            <person name="Ahn T.Y."/>
            <person name="Kwon S.W."/>
        </authorList>
    </citation>
    <scope>NUCLEOTIDE SEQUENCE [LARGE SCALE GENOMIC DNA]</scope>
    <source>
        <strain evidence="8 9">NBRC 108727</strain>
    </source>
</reference>
<evidence type="ECO:0000259" key="7">
    <source>
        <dbReference type="Pfam" id="PF04545"/>
    </source>
</evidence>
<feature type="domain" description="RNA polymerase sigma-70 region 4" evidence="7">
    <location>
        <begin position="130"/>
        <end position="179"/>
    </location>
</feature>
<dbReference type="PANTHER" id="PTHR43133">
    <property type="entry name" value="RNA POLYMERASE ECF-TYPE SIGMA FACTO"/>
    <property type="match status" value="1"/>
</dbReference>
<dbReference type="Pfam" id="PF04545">
    <property type="entry name" value="Sigma70_r4"/>
    <property type="match status" value="1"/>
</dbReference>
<dbReference type="Proteomes" id="UP000479756">
    <property type="component" value="Unassembled WGS sequence"/>
</dbReference>
<dbReference type="InterPro" id="IPR039425">
    <property type="entry name" value="RNA_pol_sigma-70-like"/>
</dbReference>
<dbReference type="Gene3D" id="1.10.1740.10">
    <property type="match status" value="1"/>
</dbReference>
<dbReference type="GO" id="GO:0006352">
    <property type="term" value="P:DNA-templated transcription initiation"/>
    <property type="evidence" value="ECO:0007669"/>
    <property type="project" value="InterPro"/>
</dbReference>
<organism evidence="8 9">
    <name type="scientific">Galbitalea soli</name>
    <dbReference type="NCBI Taxonomy" id="1268042"/>
    <lineage>
        <taxon>Bacteria</taxon>
        <taxon>Bacillati</taxon>
        <taxon>Actinomycetota</taxon>
        <taxon>Actinomycetes</taxon>
        <taxon>Micrococcales</taxon>
        <taxon>Microbacteriaceae</taxon>
        <taxon>Galbitalea</taxon>
    </lineage>
</organism>
<proteinExistence type="inferred from homology"/>